<accession>A0A6P2CEV5</accession>
<evidence type="ECO:0000313" key="1">
    <source>
        <dbReference type="EMBL" id="TXG89448.1"/>
    </source>
</evidence>
<dbReference type="RefSeq" id="WP_010840104.1">
    <property type="nucleotide sequence ID" value="NZ_QRCM01000001.1"/>
</dbReference>
<organism evidence="1 2">
    <name type="scientific">Rhodococcus rhodnii</name>
    <dbReference type="NCBI Taxonomy" id="38312"/>
    <lineage>
        <taxon>Bacteria</taxon>
        <taxon>Bacillati</taxon>
        <taxon>Actinomycetota</taxon>
        <taxon>Actinomycetes</taxon>
        <taxon>Mycobacteriales</taxon>
        <taxon>Nocardiaceae</taxon>
        <taxon>Rhodococcus</taxon>
    </lineage>
</organism>
<protein>
    <recommendedName>
        <fullName evidence="3">Major capsid protein</fullName>
    </recommendedName>
</protein>
<reference evidence="1 2" key="1">
    <citation type="submission" date="2018-07" db="EMBL/GenBank/DDBJ databases">
        <title>Genome sequence of Rhodococcus rhodnii ATCC 35071 from Rhodnius prolixus.</title>
        <authorList>
            <person name="Patel V."/>
            <person name="Vogel K.J."/>
        </authorList>
    </citation>
    <scope>NUCLEOTIDE SEQUENCE [LARGE SCALE GENOMIC DNA]</scope>
    <source>
        <strain evidence="1 2">ATCC 35071</strain>
    </source>
</reference>
<evidence type="ECO:0008006" key="3">
    <source>
        <dbReference type="Google" id="ProtNLM"/>
    </source>
</evidence>
<dbReference type="Pfam" id="PF25209">
    <property type="entry name" value="Phage_capsid_4"/>
    <property type="match status" value="1"/>
</dbReference>
<dbReference type="Proteomes" id="UP000471120">
    <property type="component" value="Unassembled WGS sequence"/>
</dbReference>
<dbReference type="NCBIfam" id="NF042926">
    <property type="entry name" value="capsid_Caudo_1"/>
    <property type="match status" value="1"/>
</dbReference>
<dbReference type="InterPro" id="IPR049995">
    <property type="entry name" value="Capsid_mycobact-type"/>
</dbReference>
<dbReference type="AlphaFoldDB" id="A0A6P2CEV5"/>
<evidence type="ECO:0000313" key="2">
    <source>
        <dbReference type="Proteomes" id="UP000471120"/>
    </source>
</evidence>
<name>A0A6P2CEV5_9NOCA</name>
<sequence length="300" mass="32143">MPPSPLVPALDNNRVSFDAILKSPATLNANIAQLTANRLIMPALFGTSTNKVEGGGLVYSVLVHGSNFSMRDVEQRSPGAEYIVNDGEFDFDLAKPQDWGSKIQVLDEEVQRNDTITLKNKLIQQANTIVRKIDQVAIAALDAALSKHSIAPVPGHKWHELVTAGPNDQLTPNANRPTADFARANLISQAQDLGGGTLNVLLLHPEMHMALKIGYGEGLAAALESAGITEVKSSMLIPVDTAYLVEQGKAGVVAFERPLTTETIDDRHHRATWIQSYAVPAFAVTNPSAAVKITGINATS</sequence>
<comment type="caution">
    <text evidence="1">The sequence shown here is derived from an EMBL/GenBank/DDBJ whole genome shotgun (WGS) entry which is preliminary data.</text>
</comment>
<dbReference type="EMBL" id="QRCM01000001">
    <property type="protein sequence ID" value="TXG89448.1"/>
    <property type="molecule type" value="Genomic_DNA"/>
</dbReference>
<gene>
    <name evidence="1" type="ORF">DW322_03395</name>
</gene>
<proteinExistence type="predicted"/>